<sequence>MPTARRPAHAPNDLDVLRDFVNASDPGAERVAAFRRTVRGLLAANAELGEPGRWLADFNATLDWLGAAPRLHSARRTGIAVVPGGEARATIGRLAAIVLDAVNAGTFPRLKLCANPECGRAFYDHGRNAAGRWCDMAVCGNRAKVAGYRSRRRTAGGDGPADRPHSIDEAMTRMAIRDPR</sequence>
<feature type="region of interest" description="Disordered" evidence="1">
    <location>
        <begin position="150"/>
        <end position="180"/>
    </location>
</feature>
<comment type="caution">
    <text evidence="3">The sequence shown here is derived from an EMBL/GenBank/DDBJ whole genome shotgun (WGS) entry which is preliminary data.</text>
</comment>
<dbReference type="Proteomes" id="UP001500620">
    <property type="component" value="Unassembled WGS sequence"/>
</dbReference>
<gene>
    <name evidence="3" type="ORF">GCM10022255_056110</name>
</gene>
<dbReference type="InterPro" id="IPR010852">
    <property type="entry name" value="ABATE"/>
</dbReference>
<dbReference type="RefSeq" id="WP_345130876.1">
    <property type="nucleotide sequence ID" value="NZ_BAABAT010000016.1"/>
</dbReference>
<dbReference type="PANTHER" id="PTHR35525">
    <property type="entry name" value="BLL6575 PROTEIN"/>
    <property type="match status" value="1"/>
</dbReference>
<name>A0ABP8DE70_9ACTN</name>
<dbReference type="Gene3D" id="1.10.3300.10">
    <property type="entry name" value="Jann2411-like domain"/>
    <property type="match status" value="1"/>
</dbReference>
<dbReference type="PANTHER" id="PTHR35525:SF3">
    <property type="entry name" value="BLL6575 PROTEIN"/>
    <property type="match status" value="1"/>
</dbReference>
<feature type="compositionally biased region" description="Basic and acidic residues" evidence="1">
    <location>
        <begin position="160"/>
        <end position="180"/>
    </location>
</feature>
<protein>
    <submittedName>
        <fullName evidence="3">CGNR zinc finger domain-containing protein</fullName>
    </submittedName>
</protein>
<evidence type="ECO:0000313" key="4">
    <source>
        <dbReference type="Proteomes" id="UP001500620"/>
    </source>
</evidence>
<organism evidence="3 4">
    <name type="scientific">Dactylosporangium darangshiense</name>
    <dbReference type="NCBI Taxonomy" id="579108"/>
    <lineage>
        <taxon>Bacteria</taxon>
        <taxon>Bacillati</taxon>
        <taxon>Actinomycetota</taxon>
        <taxon>Actinomycetes</taxon>
        <taxon>Micromonosporales</taxon>
        <taxon>Micromonosporaceae</taxon>
        <taxon>Dactylosporangium</taxon>
    </lineage>
</organism>
<feature type="domain" description="Zinc finger CGNR" evidence="2">
    <location>
        <begin position="109"/>
        <end position="152"/>
    </location>
</feature>
<evidence type="ECO:0000259" key="2">
    <source>
        <dbReference type="Pfam" id="PF11706"/>
    </source>
</evidence>
<dbReference type="SUPFAM" id="SSF160904">
    <property type="entry name" value="Jann2411-like"/>
    <property type="match status" value="1"/>
</dbReference>
<proteinExistence type="predicted"/>
<keyword evidence="4" id="KW-1185">Reference proteome</keyword>
<accession>A0ABP8DE70</accession>
<dbReference type="EMBL" id="BAABAT010000016">
    <property type="protein sequence ID" value="GAA4253817.1"/>
    <property type="molecule type" value="Genomic_DNA"/>
</dbReference>
<dbReference type="InterPro" id="IPR023286">
    <property type="entry name" value="ABATE_dom_sf"/>
</dbReference>
<dbReference type="Pfam" id="PF11706">
    <property type="entry name" value="zf-CGNR"/>
    <property type="match status" value="1"/>
</dbReference>
<reference evidence="4" key="1">
    <citation type="journal article" date="2019" name="Int. J. Syst. Evol. Microbiol.">
        <title>The Global Catalogue of Microorganisms (GCM) 10K type strain sequencing project: providing services to taxonomists for standard genome sequencing and annotation.</title>
        <authorList>
            <consortium name="The Broad Institute Genomics Platform"/>
            <consortium name="The Broad Institute Genome Sequencing Center for Infectious Disease"/>
            <person name="Wu L."/>
            <person name="Ma J."/>
        </authorList>
    </citation>
    <scope>NUCLEOTIDE SEQUENCE [LARGE SCALE GENOMIC DNA]</scope>
    <source>
        <strain evidence="4">JCM 17441</strain>
    </source>
</reference>
<evidence type="ECO:0000313" key="3">
    <source>
        <dbReference type="EMBL" id="GAA4253817.1"/>
    </source>
</evidence>
<evidence type="ECO:0000256" key="1">
    <source>
        <dbReference type="SAM" id="MobiDB-lite"/>
    </source>
</evidence>
<dbReference type="InterPro" id="IPR021005">
    <property type="entry name" value="Znf_CGNR"/>
</dbReference>